<dbReference type="SFLD" id="SFLDG01115">
    <property type="entry name" value="Phosphonate_metabolism_(PhnJ)"/>
    <property type="match status" value="1"/>
</dbReference>
<dbReference type="Pfam" id="PF06007">
    <property type="entry name" value="PhnJ"/>
    <property type="match status" value="1"/>
</dbReference>
<dbReference type="EMBL" id="CP038437">
    <property type="protein sequence ID" value="QEM83871.1"/>
    <property type="molecule type" value="Genomic_DNA"/>
</dbReference>
<dbReference type="Proteomes" id="UP000324285">
    <property type="component" value="Chromosome"/>
</dbReference>
<keyword evidence="1" id="KW-0479">Metal-binding</keyword>
<comment type="catalytic activity">
    <reaction evidence="1">
        <text>alpha-D-ribose 1-methylphosphonate 5-phosphate + AH2 + S-adenosyl-L-methionine = alpha-D-ribose 1,2-cyclic phosphate 5-phosphate + methane + 5'-deoxyadenosine + L-methionine + A + H(+)</text>
        <dbReference type="Rhea" id="RHEA:34707"/>
        <dbReference type="ChEBI" id="CHEBI:13193"/>
        <dbReference type="ChEBI" id="CHEBI:15378"/>
        <dbReference type="ChEBI" id="CHEBI:16183"/>
        <dbReference type="ChEBI" id="CHEBI:17319"/>
        <dbReference type="ChEBI" id="CHEBI:17499"/>
        <dbReference type="ChEBI" id="CHEBI:57844"/>
        <dbReference type="ChEBI" id="CHEBI:59789"/>
        <dbReference type="ChEBI" id="CHEBI:68686"/>
        <dbReference type="ChEBI" id="CHEBI:68687"/>
        <dbReference type="EC" id="4.7.1.1"/>
    </reaction>
</comment>
<organism evidence="3 4">
    <name type="scientific">Halomonas binhaiensis</name>
    <dbReference type="NCBI Taxonomy" id="2562282"/>
    <lineage>
        <taxon>Bacteria</taxon>
        <taxon>Pseudomonadati</taxon>
        <taxon>Pseudomonadota</taxon>
        <taxon>Gammaproteobacteria</taxon>
        <taxon>Oceanospirillales</taxon>
        <taxon>Halomonadaceae</taxon>
        <taxon>Halomonas</taxon>
    </lineage>
</organism>
<evidence type="ECO:0000256" key="2">
    <source>
        <dbReference type="SAM" id="MobiDB-lite"/>
    </source>
</evidence>
<keyword evidence="1" id="KW-0411">Iron-sulfur</keyword>
<feature type="region of interest" description="Disordered" evidence="2">
    <location>
        <begin position="294"/>
        <end position="324"/>
    </location>
</feature>
<dbReference type="SFLD" id="SFLDS00033">
    <property type="entry name" value="Radical_SAM_Phosphonate_Metabo"/>
    <property type="match status" value="1"/>
</dbReference>
<dbReference type="KEGG" id="hbh:E4T21_02155"/>
<evidence type="ECO:0000256" key="1">
    <source>
        <dbReference type="PIRNR" id="PIRNR011468"/>
    </source>
</evidence>
<name>A0A5C1NMD8_9GAMM</name>
<dbReference type="OrthoDB" id="9803851at2"/>
<keyword evidence="1" id="KW-0004">4Fe-4S</keyword>
<keyword evidence="1" id="KW-0456">Lyase</keyword>
<protein>
    <recommendedName>
        <fullName evidence="1">Alpha-D-ribose 1-methylphosphonate 5-phosphate C-P lyase</fullName>
        <shortName evidence="1">PRPn C-P lyase</shortName>
        <ecNumber evidence="1">4.7.1.1</ecNumber>
    </recommendedName>
</protein>
<dbReference type="InterPro" id="IPR010306">
    <property type="entry name" value="PhnJ"/>
</dbReference>
<dbReference type="GO" id="GO:0098848">
    <property type="term" value="F:alpha-D-ribose 1-methylphosphonate 5-phosphate C-P-lyase activity"/>
    <property type="evidence" value="ECO:0007669"/>
    <property type="project" value="UniProtKB-UniRule"/>
</dbReference>
<comment type="similarity">
    <text evidence="1">Belongs to the PhnJ family.</text>
</comment>
<keyword evidence="4" id="KW-1185">Reference proteome</keyword>
<dbReference type="GO" id="GO:0046872">
    <property type="term" value="F:metal ion binding"/>
    <property type="evidence" value="ECO:0007669"/>
    <property type="project" value="UniProtKB-UniRule"/>
</dbReference>
<accession>A0A5C1NMD8</accession>
<sequence>MNTGYTDVINGGYHHDDNVHGYNFHGYNFAYLDEQTKRMIRRALLKAVAIPGYQVPFGGREMPMPYGWGTGGMQLTASILGADDVLKVIDQGADDTTNAVSIRAFFERVAGVKTTTATSEASVIQTRHRIPEKALTKDQILVFQVPIPEPLRFIEPSEEETRVMHALEEYGVMHVKLYEDIARHGHIATTYAYPVKVDERYVMDPSPIPKFDNPKLHMSEALMLFGAGREKRLYAIPPYTRVKSLDFEDHPFEVQVWDEPCAICGATDSYLDEVIIDDAGGRMFVCSDTDYCQSRSGNEAQSHGSQSHDSQSLDRKPKSAEETA</sequence>
<dbReference type="AlphaFoldDB" id="A0A5C1NMD8"/>
<feature type="compositionally biased region" description="Low complexity" evidence="2">
    <location>
        <begin position="301"/>
        <end position="310"/>
    </location>
</feature>
<reference evidence="3" key="1">
    <citation type="submission" date="2021-02" db="EMBL/GenBank/DDBJ databases">
        <title>Strain Y2R2, a novel species of the genus Halomonas.</title>
        <authorList>
            <person name="Huang H."/>
        </authorList>
    </citation>
    <scope>NUCLEOTIDE SEQUENCE</scope>
    <source>
        <strain evidence="3">Y2R2</strain>
    </source>
</reference>
<evidence type="ECO:0000313" key="4">
    <source>
        <dbReference type="Proteomes" id="UP000324285"/>
    </source>
</evidence>
<dbReference type="GO" id="GO:0019700">
    <property type="term" value="P:organic phosphonate catabolic process"/>
    <property type="evidence" value="ECO:0007669"/>
    <property type="project" value="UniProtKB-UniRule"/>
</dbReference>
<keyword evidence="1" id="KW-0408">Iron</keyword>
<feature type="compositionally biased region" description="Basic and acidic residues" evidence="2">
    <location>
        <begin position="311"/>
        <end position="324"/>
    </location>
</feature>
<dbReference type="GO" id="GO:0051539">
    <property type="term" value="F:4 iron, 4 sulfur cluster binding"/>
    <property type="evidence" value="ECO:0007669"/>
    <property type="project" value="UniProtKB-UniRule"/>
</dbReference>
<evidence type="ECO:0000313" key="3">
    <source>
        <dbReference type="EMBL" id="QEM83871.1"/>
    </source>
</evidence>
<proteinExistence type="inferred from homology"/>
<dbReference type="SFLD" id="SFLDF00379">
    <property type="entry name" value="Phosphonate_metabolism_(PhnJ)"/>
    <property type="match status" value="1"/>
</dbReference>
<comment type="function">
    <text evidence="1">Catalyzes the breakage of the C-P bond in alpha-D-ribose 1-methylphosphonate 5-phosphate (PRPn) forming alpha-D-ribose.</text>
</comment>
<dbReference type="PIRSF" id="PIRSF011468">
    <property type="entry name" value="PhnJ"/>
    <property type="match status" value="1"/>
</dbReference>
<dbReference type="EC" id="4.7.1.1" evidence="1"/>
<gene>
    <name evidence="3" type="ORF">E4T21_02155</name>
</gene>
<keyword evidence="1" id="KW-0949">S-adenosyl-L-methionine</keyword>